<evidence type="ECO:0000313" key="6">
    <source>
        <dbReference type="Proteomes" id="UP001385389"/>
    </source>
</evidence>
<evidence type="ECO:0000259" key="4">
    <source>
        <dbReference type="PROSITE" id="PS50885"/>
    </source>
</evidence>
<evidence type="ECO:0000256" key="1">
    <source>
        <dbReference type="ARBA" id="ARBA00022801"/>
    </source>
</evidence>
<dbReference type="Proteomes" id="UP001385389">
    <property type="component" value="Chromosome"/>
</dbReference>
<name>A0ABZ2IU17_9BACT</name>
<feature type="transmembrane region" description="Helical" evidence="3">
    <location>
        <begin position="392"/>
        <end position="410"/>
    </location>
</feature>
<dbReference type="SUPFAM" id="SSF81606">
    <property type="entry name" value="PP2C-like"/>
    <property type="match status" value="1"/>
</dbReference>
<dbReference type="PANTHER" id="PTHR43156:SF2">
    <property type="entry name" value="STAGE II SPORULATION PROTEIN E"/>
    <property type="match status" value="1"/>
</dbReference>
<dbReference type="SMART" id="SM00304">
    <property type="entry name" value="HAMP"/>
    <property type="match status" value="1"/>
</dbReference>
<evidence type="ECO:0000313" key="5">
    <source>
        <dbReference type="EMBL" id="WWX22196.1"/>
    </source>
</evidence>
<dbReference type="EMBL" id="CP146609">
    <property type="protein sequence ID" value="WWX22196.1"/>
    <property type="molecule type" value="Genomic_DNA"/>
</dbReference>
<keyword evidence="1" id="KW-0378">Hydrolase</keyword>
<feature type="region of interest" description="Disordered" evidence="2">
    <location>
        <begin position="261"/>
        <end position="284"/>
    </location>
</feature>
<dbReference type="InterPro" id="IPR001932">
    <property type="entry name" value="PPM-type_phosphatase-like_dom"/>
</dbReference>
<gene>
    <name evidence="5" type="ORF">V8V93_17330</name>
</gene>
<reference evidence="5 6" key="1">
    <citation type="submission" date="2024-03" db="EMBL/GenBank/DDBJ databases">
        <title>Phenotype and Genome Characterization of a Sulfate-Reducing Bacterium Pseudodesulfovibrio sp. strain 5S69, isolated from Petroleum Reservoir in Tatarstan (Russia).</title>
        <authorList>
            <person name="Bidzhieva S.K."/>
            <person name="Kadnikov V."/>
            <person name="Tourova T.P."/>
            <person name="Samigullina S.R."/>
            <person name="Sokolova D.S."/>
            <person name="Poltaraus A.B."/>
            <person name="Avtukh A.N."/>
            <person name="Tereshina V.M."/>
            <person name="Mardanov A.V."/>
            <person name="Nazina T.N."/>
        </authorList>
    </citation>
    <scope>NUCLEOTIDE SEQUENCE [LARGE SCALE GENOMIC DNA]</scope>
    <source>
        <strain evidence="5 6">5S69</strain>
    </source>
</reference>
<dbReference type="Gene3D" id="3.30.450.20">
    <property type="entry name" value="PAS domain"/>
    <property type="match status" value="1"/>
</dbReference>
<evidence type="ECO:0000256" key="2">
    <source>
        <dbReference type="SAM" id="MobiDB-lite"/>
    </source>
</evidence>
<organism evidence="5 6">
    <name type="scientific">Pseudodesulfovibrio methanolicus</name>
    <dbReference type="NCBI Taxonomy" id="3126690"/>
    <lineage>
        <taxon>Bacteria</taxon>
        <taxon>Pseudomonadati</taxon>
        <taxon>Thermodesulfobacteriota</taxon>
        <taxon>Desulfovibrionia</taxon>
        <taxon>Desulfovibrionales</taxon>
        <taxon>Desulfovibrionaceae</taxon>
    </lineage>
</organism>
<dbReference type="RefSeq" id="WP_338667887.1">
    <property type="nucleotide sequence ID" value="NZ_CP146609.1"/>
</dbReference>
<protein>
    <submittedName>
        <fullName evidence="5">SpoIIE family protein phosphatase</fullName>
    </submittedName>
</protein>
<dbReference type="SUPFAM" id="SSF158472">
    <property type="entry name" value="HAMP domain-like"/>
    <property type="match status" value="1"/>
</dbReference>
<dbReference type="InterPro" id="IPR052016">
    <property type="entry name" value="Bact_Sigma-Reg"/>
</dbReference>
<dbReference type="Pfam" id="PF00672">
    <property type="entry name" value="HAMP"/>
    <property type="match status" value="1"/>
</dbReference>
<accession>A0ABZ2IU17</accession>
<dbReference type="Pfam" id="PF07228">
    <property type="entry name" value="SpoIIE"/>
    <property type="match status" value="1"/>
</dbReference>
<dbReference type="Gene3D" id="6.10.340.10">
    <property type="match status" value="1"/>
</dbReference>
<evidence type="ECO:0000256" key="3">
    <source>
        <dbReference type="SAM" id="Phobius"/>
    </source>
</evidence>
<keyword evidence="6" id="KW-1185">Reference proteome</keyword>
<sequence>MRIRSKLLIFFLLVSLVPLLLVWGGVRHDLTAMGENLADRSGNLLVRKASRSLERVVADHAAILHRERQLLEVSARLLASKVEGALSGHGHVPQVGNYAPPEDRLADLKSDYYSLDMSGARRPLTVDFGRVSTWSGDADTPLARLAPTLGRIKAEHPRLLLWIDVAMKDGDRVRYPVARTNMMGGGMGMMGSGQGMMGAMGSTSQDTGFPSGLTWSSPEVDRATGRMVFAVSAPIRDVGGAVSGRLTLVVPVDAVLHEESRNSPFPAGTESLLVAPETDPDTREPGLRIVARERSERTERIGMGHMWVPEADAWLTPEDSGPLKDMAASMLAGKSGVINMSGTGGDELWAFAPMDKSGVSLLLIVPEEDIVKEARAARGYVAAQVRLHNAKMGAVILVVALVVVLMAFFLSKLFTRNIRELARAVHSVAQGDFSVRARIRSRDEVGRLGRAFNAMIPELQDKVRMQNSLEVAQEVQLSLLPGRDPEFPGADIAGASTYSDETGGDYYDFIPRSTDRGDSLVVAVGDVSGHGVQAALTMASARAYLRSLLSGGAPLGEAVPAVNRLVFEDTDGSGRFMTLFLLELFEDGGVEWVRAGHDPALLFTPDRECFEELQGEGLPLGVTPDATFTVGRREAVPGQIAVIGTDGIWEAVSPGGEMFGKGRFKALIREHAGENAAALVRTVNQSLAVFRATAPQRDDMTLAVVRWV</sequence>
<proteinExistence type="predicted"/>
<dbReference type="InterPro" id="IPR003660">
    <property type="entry name" value="HAMP_dom"/>
</dbReference>
<keyword evidence="3" id="KW-1133">Transmembrane helix</keyword>
<dbReference type="PROSITE" id="PS50885">
    <property type="entry name" value="HAMP"/>
    <property type="match status" value="1"/>
</dbReference>
<dbReference type="InterPro" id="IPR036457">
    <property type="entry name" value="PPM-type-like_dom_sf"/>
</dbReference>
<keyword evidence="3" id="KW-0812">Transmembrane</keyword>
<dbReference type="CDD" id="cd18773">
    <property type="entry name" value="PDC1_HK_sensor"/>
    <property type="match status" value="1"/>
</dbReference>
<keyword evidence="3" id="KW-0472">Membrane</keyword>
<feature type="domain" description="HAMP" evidence="4">
    <location>
        <begin position="412"/>
        <end position="464"/>
    </location>
</feature>
<dbReference type="CDD" id="cd06225">
    <property type="entry name" value="HAMP"/>
    <property type="match status" value="1"/>
</dbReference>
<dbReference type="SMART" id="SM00331">
    <property type="entry name" value="PP2C_SIG"/>
    <property type="match status" value="1"/>
</dbReference>
<dbReference type="Gene3D" id="3.60.40.10">
    <property type="entry name" value="PPM-type phosphatase domain"/>
    <property type="match status" value="1"/>
</dbReference>
<dbReference type="PANTHER" id="PTHR43156">
    <property type="entry name" value="STAGE II SPORULATION PROTEIN E-RELATED"/>
    <property type="match status" value="1"/>
</dbReference>